<name>A0AAU6Q861_9DEIO</name>
<dbReference type="RefSeq" id="WP_339097942.1">
    <property type="nucleotide sequence ID" value="NZ_CP149783.1"/>
</dbReference>
<organism evidence="2">
    <name type="scientific">Deinococcus sp. VB142</name>
    <dbReference type="NCBI Taxonomy" id="3112952"/>
    <lineage>
        <taxon>Bacteria</taxon>
        <taxon>Thermotogati</taxon>
        <taxon>Deinococcota</taxon>
        <taxon>Deinococci</taxon>
        <taxon>Deinococcales</taxon>
        <taxon>Deinococcaceae</taxon>
        <taxon>Deinococcus</taxon>
    </lineage>
</organism>
<dbReference type="NCBIfam" id="TIGR01764">
    <property type="entry name" value="excise"/>
    <property type="match status" value="1"/>
</dbReference>
<dbReference type="GO" id="GO:0003677">
    <property type="term" value="F:DNA binding"/>
    <property type="evidence" value="ECO:0007669"/>
    <property type="project" value="UniProtKB-KW"/>
</dbReference>
<dbReference type="EMBL" id="CP149783">
    <property type="protein sequence ID" value="WYF46473.1"/>
    <property type="molecule type" value="Genomic_DNA"/>
</dbReference>
<evidence type="ECO:0000313" key="2">
    <source>
        <dbReference type="EMBL" id="WYF46473.1"/>
    </source>
</evidence>
<dbReference type="InterPro" id="IPR041657">
    <property type="entry name" value="HTH_17"/>
</dbReference>
<proteinExistence type="predicted"/>
<gene>
    <name evidence="2" type="ORF">WDJ50_15580</name>
</gene>
<feature type="domain" description="Helix-turn-helix" evidence="1">
    <location>
        <begin position="70"/>
        <end position="118"/>
    </location>
</feature>
<keyword evidence="2" id="KW-0238">DNA-binding</keyword>
<dbReference type="AlphaFoldDB" id="A0AAU6Q861"/>
<protein>
    <submittedName>
        <fullName evidence="2">Excisionase family DNA-binding protein</fullName>
    </submittedName>
</protein>
<dbReference type="Pfam" id="PF12728">
    <property type="entry name" value="HTH_17"/>
    <property type="match status" value="1"/>
</dbReference>
<reference evidence="2" key="1">
    <citation type="submission" date="2024-03" db="EMBL/GenBank/DDBJ databases">
        <title>Deinococcus weizhi sp. nov., isolated from human skin.</title>
        <authorList>
            <person name="Wei Z."/>
            <person name="Tian F."/>
            <person name="Yang C."/>
            <person name="Xin L.T."/>
            <person name="Wen Z.J."/>
            <person name="Lan K.C."/>
            <person name="Yu L."/>
            <person name="Zhe W."/>
            <person name="Dan F.D."/>
            <person name="Jun W."/>
            <person name="Rui Z."/>
            <person name="Yong X.J."/>
            <person name="Ting Y."/>
            <person name="Wei X."/>
            <person name="Xu Z.G."/>
            <person name="Xin Z."/>
            <person name="Dong F.G."/>
            <person name="Ni X.M."/>
            <person name="Zheng M.G."/>
            <person name="Chun Y."/>
            <person name="Qian W.X."/>
        </authorList>
    </citation>
    <scope>NUCLEOTIDE SEQUENCE</scope>
    <source>
        <strain evidence="2">VB142</strain>
    </source>
</reference>
<sequence length="140" mass="15585">MSLPIRHVSNQDDQVLAREARQLLAAAQVTLQAGGQTVELSPALSQVLSEVLEQLSTGQSVAILPTDQELTTQEAADLLGVSRPFFIEKVLEAGELPYRRVGKHRRIRLDKLLDYQQRDLAEREAIVAQLTWESQDLGLD</sequence>
<accession>A0AAU6Q861</accession>
<dbReference type="InterPro" id="IPR010093">
    <property type="entry name" value="SinI_DNA-bd"/>
</dbReference>
<evidence type="ECO:0000259" key="1">
    <source>
        <dbReference type="Pfam" id="PF12728"/>
    </source>
</evidence>